<dbReference type="SMART" id="SM00365">
    <property type="entry name" value="LRR_SD22"/>
    <property type="match status" value="3"/>
</dbReference>
<sequence length="329" mass="37601">MFCSSSLQRNTNAAAVRSHVAGIVMAECIFLMSCFARLLNARLLLKAFFLTGDTMVRLTVDLIAKSRNHFRKKRGLSFPEYLRTLTHLHFFSKNIEDIGDLSMCRNLTVLYLYDNHISHICNLAFACNLTHLYMQNNNLTHMDNLHHLQRLNKLYLGGNRILVVEGLENLPDLSELHLENQRLNPGEKLLLDPMTLLCLAELEDVLSAWPRLLRADLRGNPVCKNQKYRDRLITAGKSLQALDGREINDVTRQFLISWKASREAKKKKHVMSGALIPLTSDFNVGQGPHPGQTSFRPETLQRWKPQQPSDFTFPADRDGRVSEVVFTTF</sequence>
<keyword evidence="3" id="KW-0812">Transmembrane</keyword>
<dbReference type="PROSITE" id="PS51450">
    <property type="entry name" value="LRR"/>
    <property type="match status" value="3"/>
</dbReference>
<dbReference type="InterPro" id="IPR032675">
    <property type="entry name" value="LRR_dom_sf"/>
</dbReference>
<dbReference type="SUPFAM" id="SSF52075">
    <property type="entry name" value="Outer arm dynein light chain 1"/>
    <property type="match status" value="1"/>
</dbReference>
<evidence type="ECO:0000256" key="2">
    <source>
        <dbReference type="ARBA" id="ARBA00022737"/>
    </source>
</evidence>
<dbReference type="EMBL" id="JAPTMU010000021">
    <property type="protein sequence ID" value="KAJ4925692.1"/>
    <property type="molecule type" value="Genomic_DNA"/>
</dbReference>
<dbReference type="AlphaFoldDB" id="A0AAD6F9I5"/>
<keyword evidence="3" id="KW-1133">Transmembrane helix</keyword>
<keyword evidence="1" id="KW-0433">Leucine-rich repeat</keyword>
<comment type="caution">
    <text evidence="4">The sequence shown here is derived from an EMBL/GenBank/DDBJ whole genome shotgun (WGS) entry which is preliminary data.</text>
</comment>
<evidence type="ECO:0000313" key="5">
    <source>
        <dbReference type="Proteomes" id="UP001219934"/>
    </source>
</evidence>
<keyword evidence="3" id="KW-0472">Membrane</keyword>
<evidence type="ECO:0000256" key="3">
    <source>
        <dbReference type="SAM" id="Phobius"/>
    </source>
</evidence>
<protein>
    <recommendedName>
        <fullName evidence="6">Protein phosphatase 1 regulatory subunit 42</fullName>
    </recommendedName>
</protein>
<dbReference type="InterPro" id="IPR050836">
    <property type="entry name" value="SDS22/Internalin_LRR"/>
</dbReference>
<dbReference type="CDD" id="cd21340">
    <property type="entry name" value="PPP1R42"/>
    <property type="match status" value="1"/>
</dbReference>
<gene>
    <name evidence="4" type="ORF">JOQ06_018413</name>
</gene>
<reference evidence="4" key="1">
    <citation type="submission" date="2022-11" db="EMBL/GenBank/DDBJ databases">
        <title>Chromosome-level genome of Pogonophryne albipinna.</title>
        <authorList>
            <person name="Jo E."/>
        </authorList>
    </citation>
    <scope>NUCLEOTIDE SEQUENCE</scope>
    <source>
        <strain evidence="4">SGF0006</strain>
        <tissue evidence="4">Muscle</tissue>
    </source>
</reference>
<dbReference type="PANTHER" id="PTHR46652:SF3">
    <property type="entry name" value="LEUCINE-RICH REPEAT-CONTAINING PROTEIN 9"/>
    <property type="match status" value="1"/>
</dbReference>
<keyword evidence="5" id="KW-1185">Reference proteome</keyword>
<feature type="transmembrane region" description="Helical" evidence="3">
    <location>
        <begin position="20"/>
        <end position="39"/>
    </location>
</feature>
<dbReference type="PANTHER" id="PTHR46652">
    <property type="entry name" value="LEUCINE-RICH REPEAT AND IQ DOMAIN-CONTAINING PROTEIN 1-RELATED"/>
    <property type="match status" value="1"/>
</dbReference>
<evidence type="ECO:0000256" key="1">
    <source>
        <dbReference type="ARBA" id="ARBA00022614"/>
    </source>
</evidence>
<dbReference type="InterPro" id="IPR001611">
    <property type="entry name" value="Leu-rich_rpt"/>
</dbReference>
<evidence type="ECO:0000313" key="4">
    <source>
        <dbReference type="EMBL" id="KAJ4925692.1"/>
    </source>
</evidence>
<evidence type="ECO:0008006" key="6">
    <source>
        <dbReference type="Google" id="ProtNLM"/>
    </source>
</evidence>
<name>A0AAD6F9I5_9TELE</name>
<proteinExistence type="predicted"/>
<organism evidence="4 5">
    <name type="scientific">Pogonophryne albipinna</name>
    <dbReference type="NCBI Taxonomy" id="1090488"/>
    <lineage>
        <taxon>Eukaryota</taxon>
        <taxon>Metazoa</taxon>
        <taxon>Chordata</taxon>
        <taxon>Craniata</taxon>
        <taxon>Vertebrata</taxon>
        <taxon>Euteleostomi</taxon>
        <taxon>Actinopterygii</taxon>
        <taxon>Neopterygii</taxon>
        <taxon>Teleostei</taxon>
        <taxon>Neoteleostei</taxon>
        <taxon>Acanthomorphata</taxon>
        <taxon>Eupercaria</taxon>
        <taxon>Perciformes</taxon>
        <taxon>Notothenioidei</taxon>
        <taxon>Pogonophryne</taxon>
    </lineage>
</organism>
<dbReference type="Proteomes" id="UP001219934">
    <property type="component" value="Unassembled WGS sequence"/>
</dbReference>
<accession>A0AAD6F9I5</accession>
<dbReference type="Gene3D" id="3.80.10.10">
    <property type="entry name" value="Ribonuclease Inhibitor"/>
    <property type="match status" value="2"/>
</dbReference>
<keyword evidence="2" id="KW-0677">Repeat</keyword>
<dbReference type="Pfam" id="PF14580">
    <property type="entry name" value="LRR_9"/>
    <property type="match status" value="1"/>
</dbReference>